<sequence length="264" mass="28733">PAYKIAYVAKPIDASQETDNNAQNAASLFAGDSRDEKSFNQNWEKNLKGKGINKLTAADIKPLDFAIQGINGTSRKFIKDIFEADKGDVVGPERVGDSYVVAIVTDISKEGVSSVAHARPAIEPLLRNKKKAELIKKNIGQVTTLEAASAKVSQQIQTVDSVRFSGASNMLGYEPKVLGAAFNPANKGKVASEPIAGQAGVYVLRVDNTTTIPVETASIEDQRKMMENQTRQRIMSQMQYGGGNPFIEPLKKSIKIKDNRAKFF</sequence>
<keyword evidence="2" id="KW-1003">Cell membrane</keyword>
<protein>
    <submittedName>
        <fullName evidence="5">Peptidyl-prolyl cis-trans isomerase D</fullName>
    </submittedName>
</protein>
<dbReference type="AlphaFoldDB" id="A0A1M4XTG2"/>
<dbReference type="GO" id="GO:0005886">
    <property type="term" value="C:plasma membrane"/>
    <property type="evidence" value="ECO:0007669"/>
    <property type="project" value="UniProtKB-SubCell"/>
</dbReference>
<organism evidence="5 6">
    <name type="scientific">Flavisolibacter ginsengisoli DSM 18119</name>
    <dbReference type="NCBI Taxonomy" id="1121884"/>
    <lineage>
        <taxon>Bacteria</taxon>
        <taxon>Pseudomonadati</taxon>
        <taxon>Bacteroidota</taxon>
        <taxon>Chitinophagia</taxon>
        <taxon>Chitinophagales</taxon>
        <taxon>Chitinophagaceae</taxon>
        <taxon>Flavisolibacter</taxon>
    </lineage>
</organism>
<evidence type="ECO:0000313" key="5">
    <source>
        <dbReference type="EMBL" id="SHE96771.1"/>
    </source>
</evidence>
<dbReference type="EMBL" id="FQUU01000005">
    <property type="protein sequence ID" value="SHE96771.1"/>
    <property type="molecule type" value="Genomic_DNA"/>
</dbReference>
<reference evidence="5 6" key="1">
    <citation type="submission" date="2016-11" db="EMBL/GenBank/DDBJ databases">
        <authorList>
            <person name="Jaros S."/>
            <person name="Januszkiewicz K."/>
            <person name="Wedrychowicz H."/>
        </authorList>
    </citation>
    <scope>NUCLEOTIDE SEQUENCE [LARGE SCALE GENOMIC DNA]</scope>
    <source>
        <strain evidence="5 6">DSM 18119</strain>
    </source>
</reference>
<dbReference type="GO" id="GO:0016853">
    <property type="term" value="F:isomerase activity"/>
    <property type="evidence" value="ECO:0007669"/>
    <property type="project" value="UniProtKB-KW"/>
</dbReference>
<evidence type="ECO:0000256" key="1">
    <source>
        <dbReference type="ARBA" id="ARBA00004236"/>
    </source>
</evidence>
<dbReference type="InterPro" id="IPR052029">
    <property type="entry name" value="PpiD_chaperone"/>
</dbReference>
<keyword evidence="5" id="KW-0413">Isomerase</keyword>
<dbReference type="Proteomes" id="UP000184048">
    <property type="component" value="Unassembled WGS sequence"/>
</dbReference>
<dbReference type="PANTHER" id="PTHR47529:SF1">
    <property type="entry name" value="PERIPLASMIC CHAPERONE PPID"/>
    <property type="match status" value="1"/>
</dbReference>
<dbReference type="STRING" id="1121884.SAMN02745131_01477"/>
<evidence type="ECO:0000256" key="2">
    <source>
        <dbReference type="ARBA" id="ARBA00022475"/>
    </source>
</evidence>
<keyword evidence="6" id="KW-1185">Reference proteome</keyword>
<evidence type="ECO:0000313" key="6">
    <source>
        <dbReference type="Proteomes" id="UP000184048"/>
    </source>
</evidence>
<gene>
    <name evidence="5" type="ORF">SAMN02745131_01477</name>
</gene>
<keyword evidence="3" id="KW-0472">Membrane</keyword>
<evidence type="ECO:0000256" key="3">
    <source>
        <dbReference type="ARBA" id="ARBA00023136"/>
    </source>
</evidence>
<evidence type="ECO:0000256" key="4">
    <source>
        <dbReference type="ARBA" id="ARBA00023186"/>
    </source>
</evidence>
<comment type="subcellular location">
    <subcellularLocation>
        <location evidence="1">Cell membrane</location>
    </subcellularLocation>
</comment>
<dbReference type="PANTHER" id="PTHR47529">
    <property type="entry name" value="PEPTIDYL-PROLYL CIS-TRANS ISOMERASE D"/>
    <property type="match status" value="1"/>
</dbReference>
<accession>A0A1M4XTG2</accession>
<name>A0A1M4XTG2_9BACT</name>
<proteinExistence type="predicted"/>
<keyword evidence="4" id="KW-0143">Chaperone</keyword>
<feature type="non-terminal residue" evidence="5">
    <location>
        <position position="1"/>
    </location>
</feature>